<feature type="transmembrane region" description="Helical" evidence="1">
    <location>
        <begin position="280"/>
        <end position="298"/>
    </location>
</feature>
<evidence type="ECO:0000313" key="3">
    <source>
        <dbReference type="Proteomes" id="UP000325218"/>
    </source>
</evidence>
<dbReference type="OrthoDB" id="2798526at2"/>
<keyword evidence="3" id="KW-1185">Reference proteome</keyword>
<feature type="transmembrane region" description="Helical" evidence="1">
    <location>
        <begin position="310"/>
        <end position="331"/>
    </location>
</feature>
<sequence length="381" mass="43375">MIEMRKGDSLNYSNQIPGWAKIAHLVIFFFLALLSLGGFGLGAYLLWTGLWGGALLSLVTGAVISWAAWFTWKNSKLYTDHRFETGLNDEGFFSYYKDLKQGTERKHLIPYGSMREVLIARKTRYLPTGGNRPGSYRIGAQMIIQWEDKRGETDYAFFGMENKEEVIQWVGRFLSQGVTVMTSTANVSLAAPADYQTGYGQLEKQSYAGEADLNDIGTITRKDLPAWRSPEMEQARELKRQQHDKKWFKPLYLVLLMVNLLIAALWMPNWEVAEDVFSENSPSFTFILINTVALFIFGRYWRATRRWFRPLVDTLLIYAVQALGLAVSGLFRKSTAMYYEAAWIDTLTVGVFICLSFAAAQLAARVRKARRARNERHSAGG</sequence>
<keyword evidence="1" id="KW-0472">Membrane</keyword>
<protein>
    <submittedName>
        <fullName evidence="2">Uncharacterized protein</fullName>
    </submittedName>
</protein>
<dbReference type="AlphaFoldDB" id="A0A5D0CZ54"/>
<dbReference type="RefSeq" id="WP_148449567.1">
    <property type="nucleotide sequence ID" value="NZ_VSDO01000001.1"/>
</dbReference>
<evidence type="ECO:0000313" key="2">
    <source>
        <dbReference type="EMBL" id="TYA14137.1"/>
    </source>
</evidence>
<accession>A0A5D0CZ54</accession>
<name>A0A5D0CZ54_9BACL</name>
<dbReference type="Proteomes" id="UP000325218">
    <property type="component" value="Unassembled WGS sequence"/>
</dbReference>
<proteinExistence type="predicted"/>
<keyword evidence="1" id="KW-0812">Transmembrane</keyword>
<comment type="caution">
    <text evidence="2">The sequence shown here is derived from an EMBL/GenBank/DDBJ whole genome shotgun (WGS) entry which is preliminary data.</text>
</comment>
<gene>
    <name evidence="2" type="ORF">FRY98_00145</name>
</gene>
<feature type="transmembrane region" description="Helical" evidence="1">
    <location>
        <begin position="21"/>
        <end position="47"/>
    </location>
</feature>
<organism evidence="2 3">
    <name type="scientific">Paenibacillus faecis</name>
    <dbReference type="NCBI Taxonomy" id="862114"/>
    <lineage>
        <taxon>Bacteria</taxon>
        <taxon>Bacillati</taxon>
        <taxon>Bacillota</taxon>
        <taxon>Bacilli</taxon>
        <taxon>Bacillales</taxon>
        <taxon>Paenibacillaceae</taxon>
        <taxon>Paenibacillus</taxon>
    </lineage>
</organism>
<dbReference type="EMBL" id="VSDO01000001">
    <property type="protein sequence ID" value="TYA14137.1"/>
    <property type="molecule type" value="Genomic_DNA"/>
</dbReference>
<feature type="transmembrane region" description="Helical" evidence="1">
    <location>
        <begin position="343"/>
        <end position="364"/>
    </location>
</feature>
<reference evidence="2 3" key="1">
    <citation type="submission" date="2019-08" db="EMBL/GenBank/DDBJ databases">
        <title>Genome sequencing of Paenibacillus faecis DSM 23593(T).</title>
        <authorList>
            <person name="Kook J.-K."/>
            <person name="Park S.-N."/>
            <person name="Lim Y.K."/>
        </authorList>
    </citation>
    <scope>NUCLEOTIDE SEQUENCE [LARGE SCALE GENOMIC DNA]</scope>
    <source>
        <strain evidence="2 3">DSM 23593</strain>
    </source>
</reference>
<feature type="transmembrane region" description="Helical" evidence="1">
    <location>
        <begin position="250"/>
        <end position="268"/>
    </location>
</feature>
<feature type="transmembrane region" description="Helical" evidence="1">
    <location>
        <begin position="53"/>
        <end position="72"/>
    </location>
</feature>
<keyword evidence="1" id="KW-1133">Transmembrane helix</keyword>
<evidence type="ECO:0000256" key="1">
    <source>
        <dbReference type="SAM" id="Phobius"/>
    </source>
</evidence>